<dbReference type="AlphaFoldDB" id="A0A9N9B2H9"/>
<evidence type="ECO:0000313" key="2">
    <source>
        <dbReference type="Proteomes" id="UP000789572"/>
    </source>
</evidence>
<dbReference type="EMBL" id="CAJVPJ010000685">
    <property type="protein sequence ID" value="CAG8548875.1"/>
    <property type="molecule type" value="Genomic_DNA"/>
</dbReference>
<reference evidence="1" key="1">
    <citation type="submission" date="2021-06" db="EMBL/GenBank/DDBJ databases">
        <authorList>
            <person name="Kallberg Y."/>
            <person name="Tangrot J."/>
            <person name="Rosling A."/>
        </authorList>
    </citation>
    <scope>NUCLEOTIDE SEQUENCE</scope>
    <source>
        <strain evidence="1">IA702</strain>
    </source>
</reference>
<protein>
    <submittedName>
        <fullName evidence="1">9268_t:CDS:1</fullName>
    </submittedName>
</protein>
<name>A0A9N9B2H9_9GLOM</name>
<comment type="caution">
    <text evidence="1">The sequence shown here is derived from an EMBL/GenBank/DDBJ whole genome shotgun (WGS) entry which is preliminary data.</text>
</comment>
<proteinExistence type="predicted"/>
<organism evidence="1 2">
    <name type="scientific">Paraglomus occultum</name>
    <dbReference type="NCBI Taxonomy" id="144539"/>
    <lineage>
        <taxon>Eukaryota</taxon>
        <taxon>Fungi</taxon>
        <taxon>Fungi incertae sedis</taxon>
        <taxon>Mucoromycota</taxon>
        <taxon>Glomeromycotina</taxon>
        <taxon>Glomeromycetes</taxon>
        <taxon>Paraglomerales</taxon>
        <taxon>Paraglomeraceae</taxon>
        <taxon>Paraglomus</taxon>
    </lineage>
</organism>
<keyword evidence="2" id="KW-1185">Reference proteome</keyword>
<sequence>MIHQPVITTNVQTVDGLFLPTLNVISDTYNFTLSCQFLQFINDNFATSPEDECNKYIKISTDIADGSYNAYFNPTLDLKTVPSLDATEGIMAATFRITTTDSNFDSNDFIYLMSKTSTKIDNGIINTDEINEIDPNLITSTFEIFYHQQTWINYSRNVKKLIKPSALADFDIYPKTISIPYLTTRLRGIGSLEHNDNMVNSSYFRAFIIQAENHSVRIEIEQR</sequence>
<dbReference type="OrthoDB" id="2470791at2759"/>
<evidence type="ECO:0000313" key="1">
    <source>
        <dbReference type="EMBL" id="CAG8548875.1"/>
    </source>
</evidence>
<dbReference type="Proteomes" id="UP000789572">
    <property type="component" value="Unassembled WGS sequence"/>
</dbReference>
<accession>A0A9N9B2H9</accession>
<gene>
    <name evidence="1" type="ORF">POCULU_LOCUS4915</name>
</gene>